<dbReference type="Proteomes" id="UP000280960">
    <property type="component" value="Chromosome"/>
</dbReference>
<reference evidence="1 2" key="1">
    <citation type="submission" date="2018-10" db="EMBL/GenBank/DDBJ databases">
        <authorList>
            <person name="Zhang X."/>
        </authorList>
    </citation>
    <scope>NUCLEOTIDE SEQUENCE [LARGE SCALE GENOMIC DNA]</scope>
    <source>
        <strain evidence="1 2">SK-G1</strain>
    </source>
</reference>
<name>A0A3G2R539_9FIRM</name>
<protein>
    <submittedName>
        <fullName evidence="1">Uncharacterized protein</fullName>
    </submittedName>
</protein>
<organism evidence="1 2">
    <name type="scientific">Biomaibacter acetigenes</name>
    <dbReference type="NCBI Taxonomy" id="2316383"/>
    <lineage>
        <taxon>Bacteria</taxon>
        <taxon>Bacillati</taxon>
        <taxon>Bacillota</taxon>
        <taxon>Clostridia</taxon>
        <taxon>Thermosediminibacterales</taxon>
        <taxon>Tepidanaerobacteraceae</taxon>
        <taxon>Biomaibacter</taxon>
    </lineage>
</organism>
<dbReference type="EMBL" id="CP033169">
    <property type="protein sequence ID" value="AYO30017.1"/>
    <property type="molecule type" value="Genomic_DNA"/>
</dbReference>
<proteinExistence type="predicted"/>
<evidence type="ECO:0000313" key="2">
    <source>
        <dbReference type="Proteomes" id="UP000280960"/>
    </source>
</evidence>
<keyword evidence="2" id="KW-1185">Reference proteome</keyword>
<gene>
    <name evidence="1" type="ORF">D2962_04800</name>
</gene>
<dbReference type="KEGG" id="bacg:D2962_04800"/>
<dbReference type="AlphaFoldDB" id="A0A3G2R539"/>
<accession>A0A3G2R539</accession>
<sequence>MVDFGVETKSAVGDGRKAPKSCAVAALEFRTTPTFGGAPVEAAGTDARWPAARYTPNCRRASTKCRTKL</sequence>
<evidence type="ECO:0000313" key="1">
    <source>
        <dbReference type="EMBL" id="AYO30017.1"/>
    </source>
</evidence>